<keyword evidence="2" id="KW-0479">Metal-binding</keyword>
<keyword evidence="2" id="KW-0862">Zinc</keyword>
<gene>
    <name evidence="7" type="ORF">KDA27_21000</name>
</gene>
<dbReference type="InterPro" id="IPR038718">
    <property type="entry name" value="SNF2-like_sf"/>
</dbReference>
<dbReference type="InterPro" id="IPR007527">
    <property type="entry name" value="Znf_SWIM"/>
</dbReference>
<name>A0A956SFH5_UNCEI</name>
<keyword evidence="1" id="KW-0378">Hydrolase</keyword>
<evidence type="ECO:0000259" key="5">
    <source>
        <dbReference type="PROSITE" id="PS51192"/>
    </source>
</evidence>
<dbReference type="PROSITE" id="PS51194">
    <property type="entry name" value="HELICASE_CTER"/>
    <property type="match status" value="1"/>
</dbReference>
<dbReference type="AlphaFoldDB" id="A0A956SFH5"/>
<dbReference type="SMART" id="SM00487">
    <property type="entry name" value="DEXDc"/>
    <property type="match status" value="1"/>
</dbReference>
<keyword evidence="7" id="KW-0067">ATP-binding</keyword>
<evidence type="ECO:0000259" key="4">
    <source>
        <dbReference type="PROSITE" id="PS50966"/>
    </source>
</evidence>
<dbReference type="InterPro" id="IPR027417">
    <property type="entry name" value="P-loop_NTPase"/>
</dbReference>
<dbReference type="GO" id="GO:0008270">
    <property type="term" value="F:zinc ion binding"/>
    <property type="evidence" value="ECO:0007669"/>
    <property type="project" value="UniProtKB-KW"/>
</dbReference>
<dbReference type="SUPFAM" id="SSF52540">
    <property type="entry name" value="P-loop containing nucleoside triphosphate hydrolases"/>
    <property type="match status" value="2"/>
</dbReference>
<evidence type="ECO:0000256" key="1">
    <source>
        <dbReference type="ARBA" id="ARBA00022801"/>
    </source>
</evidence>
<dbReference type="InterPro" id="IPR000330">
    <property type="entry name" value="SNF2_N"/>
</dbReference>
<reference evidence="7" key="1">
    <citation type="submission" date="2020-04" db="EMBL/GenBank/DDBJ databases">
        <authorList>
            <person name="Zhang T."/>
        </authorList>
    </citation>
    <scope>NUCLEOTIDE SEQUENCE</scope>
    <source>
        <strain evidence="7">HKST-UBA02</strain>
    </source>
</reference>
<dbReference type="CDD" id="cd18793">
    <property type="entry name" value="SF2_C_SNF"/>
    <property type="match status" value="1"/>
</dbReference>
<dbReference type="GO" id="GO:0016787">
    <property type="term" value="F:hydrolase activity"/>
    <property type="evidence" value="ECO:0007669"/>
    <property type="project" value="UniProtKB-KW"/>
</dbReference>
<dbReference type="Pfam" id="PF00271">
    <property type="entry name" value="Helicase_C"/>
    <property type="match status" value="1"/>
</dbReference>
<dbReference type="PROSITE" id="PS50966">
    <property type="entry name" value="ZF_SWIM"/>
    <property type="match status" value="1"/>
</dbReference>
<dbReference type="InterPro" id="IPR049730">
    <property type="entry name" value="SNF2/RAD54-like_C"/>
</dbReference>
<keyword evidence="7" id="KW-0547">Nucleotide-binding</keyword>
<proteinExistence type="predicted"/>
<comment type="caution">
    <text evidence="7">The sequence shown here is derived from an EMBL/GenBank/DDBJ whole genome shotgun (WGS) entry which is preliminary data.</text>
</comment>
<feature type="domain" description="SWIM-type" evidence="4">
    <location>
        <begin position="97"/>
        <end position="135"/>
    </location>
</feature>
<feature type="domain" description="Helicase ATP-binding" evidence="5">
    <location>
        <begin position="728"/>
        <end position="886"/>
    </location>
</feature>
<accession>A0A956SFH5</accession>
<keyword evidence="2" id="KW-0863">Zinc-finger</keyword>
<evidence type="ECO:0000256" key="3">
    <source>
        <dbReference type="SAM" id="MobiDB-lite"/>
    </source>
</evidence>
<dbReference type="Gene3D" id="3.40.50.10810">
    <property type="entry name" value="Tandem AAA-ATPase domain"/>
    <property type="match status" value="1"/>
</dbReference>
<dbReference type="PANTHER" id="PTHR10799">
    <property type="entry name" value="SNF2/RAD54 HELICASE FAMILY"/>
    <property type="match status" value="1"/>
</dbReference>
<dbReference type="Proteomes" id="UP000739538">
    <property type="component" value="Unassembled WGS sequence"/>
</dbReference>
<sequence>MERLRLFRMLPERDGGVGHWNRERYTAPCACEPPTRSMEGLTLSTLSIQTFDAETREAGRLCHDRGRVRITEVDDLELLATVRGADGKKRNQDSPDHDVALSKAGKGRVRAVCDCEHSLEGRGCEHVWATLLACLASPRAYRWLKKSMDEQTLEELGDTGSRRPVPTVPERRVGPAPTAFGVPAWRKRMAKIDDRDSLDHLLTEAATDTFATRQAIQVSFHASPTDDRVWPVCLEIESRRKRVDGQWGPPRRSPLKRREITWIEPEEAQAILDRLAGAADWRLGQRGDIPTRFHLDRSMTMEVAPKLSALGVLFLETSSMREQRGTPGGTSPRPQADPRRSSSPAPLQWDEGDPYEAWVSITPSRGSNRDSYRASLVLRRGAEQVMLTGNDVVFPSDFVVLGNRLCRAEGPNLQTWQDAFAEPLDVPGKDIDEFLEQFHSFSASPRLDAPAGLTWTEISTSPTPHLVVCPPGEWAGDPPDELRARIEFDYAGVRIPANAPGERARLDAERKVVIRSLGEEATQLGESRRVGIRSEPFPDDPMTFPYLVPTSRLGEMVEALEAAGWKIEGRDGPVVRPSQIEATVSSGVDWFDLDIRVEYPGAAGSEQHRAYAAEVVELPELLRALKRKERVVRLSSGRLGFLPEEWLERHGWLLDAGKLERGAIRFRRSQVALLDALLVAEPAVGSDEVFQAARENLQKFHAISPVQAPKGFRATLRPYQELSLGWFEFLRTLGFGGCLADDMGLGKTVMILALLDSRRRAKPGPSLVVVPRSLVFNWKREAEKFAPKLRLHDHTAPDRKDLAGYLDLVDVVLTTYGVLRREITQLREFEFDYVILDEAQAIKNANTAAAKSARLLRASHRLAMSGTPIENHLGELWSLFEFLNPGLLGSSPTFQKWITESPKRGTLAHSIQPFVLRRSKEQVLTELPPKEEQTLYCSMGERQQKLYDELRSHYRGALLGLRDEAQSLRQDLDPRSSRLEDNIHASQMLVLEALLRLRQAACHPGLVDPRLAGEESAKVDVLLERLGEIAEEGHKALVFSQFTSLLSIVKDRLQIARIPYEYLDGRTRNREERVARFQEDPRVPVFLISLKAGGTGLNLTAASYVFLLDPWWNPATEAQAIDRAHRMGQERPVLACRLVAHGTVEERILELQERKRGLAEAVIRSDDTGIRSLTRDDLEQLLS</sequence>
<dbReference type="InterPro" id="IPR001650">
    <property type="entry name" value="Helicase_C-like"/>
</dbReference>
<evidence type="ECO:0000259" key="6">
    <source>
        <dbReference type="PROSITE" id="PS51194"/>
    </source>
</evidence>
<evidence type="ECO:0000256" key="2">
    <source>
        <dbReference type="PROSITE-ProRule" id="PRU00325"/>
    </source>
</evidence>
<dbReference type="InterPro" id="IPR014001">
    <property type="entry name" value="Helicase_ATP-bd"/>
</dbReference>
<feature type="region of interest" description="Disordered" evidence="3">
    <location>
        <begin position="154"/>
        <end position="176"/>
    </location>
</feature>
<evidence type="ECO:0000313" key="8">
    <source>
        <dbReference type="Proteomes" id="UP000739538"/>
    </source>
</evidence>
<evidence type="ECO:0000313" key="7">
    <source>
        <dbReference type="EMBL" id="MCA9758286.1"/>
    </source>
</evidence>
<dbReference type="Gene3D" id="3.40.50.300">
    <property type="entry name" value="P-loop containing nucleotide triphosphate hydrolases"/>
    <property type="match status" value="1"/>
</dbReference>
<protein>
    <submittedName>
        <fullName evidence="7">DEAD/DEAH box helicase</fullName>
    </submittedName>
</protein>
<feature type="region of interest" description="Disordered" evidence="3">
    <location>
        <begin position="318"/>
        <end position="351"/>
    </location>
</feature>
<organism evidence="7 8">
    <name type="scientific">Eiseniibacteriota bacterium</name>
    <dbReference type="NCBI Taxonomy" id="2212470"/>
    <lineage>
        <taxon>Bacteria</taxon>
        <taxon>Candidatus Eiseniibacteriota</taxon>
    </lineage>
</organism>
<reference evidence="7" key="2">
    <citation type="journal article" date="2021" name="Microbiome">
        <title>Successional dynamics and alternative stable states in a saline activated sludge microbial community over 9 years.</title>
        <authorList>
            <person name="Wang Y."/>
            <person name="Ye J."/>
            <person name="Ju F."/>
            <person name="Liu L."/>
            <person name="Boyd J.A."/>
            <person name="Deng Y."/>
            <person name="Parks D.H."/>
            <person name="Jiang X."/>
            <person name="Yin X."/>
            <person name="Woodcroft B.J."/>
            <person name="Tyson G.W."/>
            <person name="Hugenholtz P."/>
            <person name="Polz M.F."/>
            <person name="Zhang T."/>
        </authorList>
    </citation>
    <scope>NUCLEOTIDE SEQUENCE</scope>
    <source>
        <strain evidence="7">HKST-UBA02</strain>
    </source>
</reference>
<dbReference type="Pfam" id="PF00176">
    <property type="entry name" value="SNF2-rel_dom"/>
    <property type="match status" value="1"/>
</dbReference>
<keyword evidence="7" id="KW-0347">Helicase</keyword>
<dbReference type="EMBL" id="JAGQHS010000157">
    <property type="protein sequence ID" value="MCA9758286.1"/>
    <property type="molecule type" value="Genomic_DNA"/>
</dbReference>
<feature type="domain" description="Helicase C-terminal" evidence="6">
    <location>
        <begin position="1022"/>
        <end position="1174"/>
    </location>
</feature>
<dbReference type="SMART" id="SM00490">
    <property type="entry name" value="HELICc"/>
    <property type="match status" value="1"/>
</dbReference>
<dbReference type="PROSITE" id="PS51192">
    <property type="entry name" value="HELICASE_ATP_BIND_1"/>
    <property type="match status" value="1"/>
</dbReference>
<dbReference type="GO" id="GO:0005524">
    <property type="term" value="F:ATP binding"/>
    <property type="evidence" value="ECO:0007669"/>
    <property type="project" value="InterPro"/>
</dbReference>
<dbReference type="GO" id="GO:0004386">
    <property type="term" value="F:helicase activity"/>
    <property type="evidence" value="ECO:0007669"/>
    <property type="project" value="UniProtKB-KW"/>
</dbReference>